<dbReference type="GO" id="GO:0006183">
    <property type="term" value="P:GTP biosynthetic process"/>
    <property type="evidence" value="ECO:0007669"/>
    <property type="project" value="TreeGrafter"/>
</dbReference>
<dbReference type="eggNOG" id="KOG2550">
    <property type="taxonomic scope" value="Eukaryota"/>
</dbReference>
<keyword evidence="4" id="KW-1185">Reference proteome</keyword>
<name>I7M6H8_TETTS</name>
<proteinExistence type="predicted"/>
<feature type="domain" description="IMP dehydrogenase/GMP reductase" evidence="2">
    <location>
        <begin position="104"/>
        <end position="600"/>
    </location>
</feature>
<dbReference type="GO" id="GO:0005737">
    <property type="term" value="C:cytoplasm"/>
    <property type="evidence" value="ECO:0007669"/>
    <property type="project" value="TreeGrafter"/>
</dbReference>
<evidence type="ECO:0000256" key="1">
    <source>
        <dbReference type="ARBA" id="ARBA00023122"/>
    </source>
</evidence>
<evidence type="ECO:0000313" key="3">
    <source>
        <dbReference type="EMBL" id="EAR85230.1"/>
    </source>
</evidence>
<dbReference type="InterPro" id="IPR013785">
    <property type="entry name" value="Aldolase_TIM"/>
</dbReference>
<dbReference type="FunFam" id="3.20.20.70:FF:000424">
    <property type="entry name" value="Inosine-5'-monophosphate dehydrogenase 2"/>
    <property type="match status" value="1"/>
</dbReference>
<dbReference type="InterPro" id="IPR001093">
    <property type="entry name" value="IMP_DH_GMPRt"/>
</dbReference>
<dbReference type="Proteomes" id="UP000009168">
    <property type="component" value="Unassembled WGS sequence"/>
</dbReference>
<dbReference type="CDD" id="cd00381">
    <property type="entry name" value="IMPDH"/>
    <property type="match status" value="1"/>
</dbReference>
<organism evidence="3 4">
    <name type="scientific">Tetrahymena thermophila (strain SB210)</name>
    <dbReference type="NCBI Taxonomy" id="312017"/>
    <lineage>
        <taxon>Eukaryota</taxon>
        <taxon>Sar</taxon>
        <taxon>Alveolata</taxon>
        <taxon>Ciliophora</taxon>
        <taxon>Intramacronucleata</taxon>
        <taxon>Oligohymenophorea</taxon>
        <taxon>Hymenostomatida</taxon>
        <taxon>Tetrahymenina</taxon>
        <taxon>Tetrahymenidae</taxon>
        <taxon>Tetrahymena</taxon>
    </lineage>
</organism>
<dbReference type="GO" id="GO:0003938">
    <property type="term" value="F:IMP dehydrogenase activity"/>
    <property type="evidence" value="ECO:0007669"/>
    <property type="project" value="InterPro"/>
</dbReference>
<dbReference type="PANTHER" id="PTHR11911">
    <property type="entry name" value="INOSINE-5-MONOPHOSPHATE DEHYDROGENASE RELATED"/>
    <property type="match status" value="1"/>
</dbReference>
<gene>
    <name evidence="3" type="ORF">TTHERM_00486810</name>
</gene>
<dbReference type="RefSeq" id="XP_001032893.1">
    <property type="nucleotide sequence ID" value="XM_001032893.1"/>
</dbReference>
<dbReference type="EMBL" id="GG662587">
    <property type="protein sequence ID" value="EAR85230.1"/>
    <property type="molecule type" value="Genomic_DNA"/>
</dbReference>
<evidence type="ECO:0000259" key="2">
    <source>
        <dbReference type="Pfam" id="PF00478"/>
    </source>
</evidence>
<dbReference type="OMA" id="PGSHCTT"/>
<dbReference type="HOGENOM" id="CLU_022552_2_1_1"/>
<dbReference type="KEGG" id="tet:TTHERM_00486810"/>
<dbReference type="InterPro" id="IPR005990">
    <property type="entry name" value="IMP_DH"/>
</dbReference>
<dbReference type="Pfam" id="PF00478">
    <property type="entry name" value="IMPDH"/>
    <property type="match status" value="1"/>
</dbReference>
<dbReference type="SMART" id="SM01240">
    <property type="entry name" value="IMPDH"/>
    <property type="match status" value="1"/>
</dbReference>
<dbReference type="OrthoDB" id="418595at2759"/>
<dbReference type="AlphaFoldDB" id="I7M6H8"/>
<dbReference type="SUPFAM" id="SSF51412">
    <property type="entry name" value="Inosine monophosphate dehydrogenase (IMPDH)"/>
    <property type="match status" value="1"/>
</dbReference>
<dbReference type="FunCoup" id="I7M6H8">
    <property type="interactions" value="273"/>
</dbReference>
<sequence length="606" mass="67355">MIFNYPPLKTQLFDKNQNAGNTDYKIQDLHQKFGFKYDLISTQFFYIICELEKNKYLCTIQQNQINTLFTYTLVNSNYIASKMISNTQESFQPKTLLTPNLQMGLTFNDVLMVPQYSDINSRSECIVKTKFSKNIPLNIPIVSSPMDTVTEFKMAKEMAKCGGLGIIHRFMPMTEQCKQVEKVKRAQAHILFEPIMVSKNSTYKEIKLVAEQYTFQTFLVTNEDQVINQEDLLKSPMLSKRKDDCNGQYTLAGILTRRDIKNMRFDTDKVADFMTPREKVVAHVMNKPDEGQFPEPEFLKELMHSKRIEKIPIVTPDNKILALVTLKDLYRLDGFPIANRDSEGKLYVGAAIGAKDDYIERAKALIEAGVDVLVVDIANGHSQICIDAIKKLKENFEDIDIVAGSVATGQGAELLIKAGADGIRCGIGNGSICITRIVSGCGVPQFSALSDVAPICKQYQVPLISDGGNKNSGNMCKALAIGADCVMLGRLVGGCEESPSKIIYRDGKLQKVYRGMAGYGANLSKAQRIGADEPSSTNFTPEGVEGYIPYAGPLAGVLNQFVQGIKSGMSYNGAHNIQELQKKVQFIRMTQSGFQESGVHSINQFQ</sequence>
<dbReference type="InParanoid" id="I7M6H8"/>
<protein>
    <submittedName>
        <fullName evidence="3">Inosine-5'-monophosphate dehydrogenase</fullName>
    </submittedName>
</protein>
<dbReference type="STRING" id="312017.I7M6H8"/>
<dbReference type="GeneID" id="7831771"/>
<accession>I7M6H8</accession>
<keyword evidence="1" id="KW-0129">CBS domain</keyword>
<dbReference type="Gene3D" id="3.20.20.70">
    <property type="entry name" value="Aldolase class I"/>
    <property type="match status" value="1"/>
</dbReference>
<reference evidence="4" key="1">
    <citation type="journal article" date="2006" name="PLoS Biol.">
        <title>Macronuclear genome sequence of the ciliate Tetrahymena thermophila, a model eukaryote.</title>
        <authorList>
            <person name="Eisen J.A."/>
            <person name="Coyne R.S."/>
            <person name="Wu M."/>
            <person name="Wu D."/>
            <person name="Thiagarajan M."/>
            <person name="Wortman J.R."/>
            <person name="Badger J.H."/>
            <person name="Ren Q."/>
            <person name="Amedeo P."/>
            <person name="Jones K.M."/>
            <person name="Tallon L.J."/>
            <person name="Delcher A.L."/>
            <person name="Salzberg S.L."/>
            <person name="Silva J.C."/>
            <person name="Haas B.J."/>
            <person name="Majoros W.H."/>
            <person name="Farzad M."/>
            <person name="Carlton J.M."/>
            <person name="Smith R.K. Jr."/>
            <person name="Garg J."/>
            <person name="Pearlman R.E."/>
            <person name="Karrer K.M."/>
            <person name="Sun L."/>
            <person name="Manning G."/>
            <person name="Elde N.C."/>
            <person name="Turkewitz A.P."/>
            <person name="Asai D.J."/>
            <person name="Wilkes D.E."/>
            <person name="Wang Y."/>
            <person name="Cai H."/>
            <person name="Collins K."/>
            <person name="Stewart B.A."/>
            <person name="Lee S.R."/>
            <person name="Wilamowska K."/>
            <person name="Weinberg Z."/>
            <person name="Ruzzo W.L."/>
            <person name="Wloga D."/>
            <person name="Gaertig J."/>
            <person name="Frankel J."/>
            <person name="Tsao C.-C."/>
            <person name="Gorovsky M.A."/>
            <person name="Keeling P.J."/>
            <person name="Waller R.F."/>
            <person name="Patron N.J."/>
            <person name="Cherry J.M."/>
            <person name="Stover N.A."/>
            <person name="Krieger C.J."/>
            <person name="del Toro C."/>
            <person name="Ryder H.F."/>
            <person name="Williamson S.C."/>
            <person name="Barbeau R.A."/>
            <person name="Hamilton E.P."/>
            <person name="Orias E."/>
        </authorList>
    </citation>
    <scope>NUCLEOTIDE SEQUENCE [LARGE SCALE GENOMIC DNA]</scope>
    <source>
        <strain evidence="4">SB210</strain>
    </source>
</reference>
<dbReference type="SUPFAM" id="SSF54631">
    <property type="entry name" value="CBS-domain pair"/>
    <property type="match status" value="1"/>
</dbReference>
<evidence type="ECO:0000313" key="4">
    <source>
        <dbReference type="Proteomes" id="UP000009168"/>
    </source>
</evidence>
<dbReference type="CDD" id="cd04601">
    <property type="entry name" value="CBS_pair_IMPDH"/>
    <property type="match status" value="1"/>
</dbReference>
<dbReference type="InterPro" id="IPR046342">
    <property type="entry name" value="CBS_dom_sf"/>
</dbReference>
<dbReference type="PANTHER" id="PTHR11911:SF122">
    <property type="entry name" value="GMP REDUCTASE"/>
    <property type="match status" value="1"/>
</dbReference>